<dbReference type="EMBL" id="JASSZA010000015">
    <property type="protein sequence ID" value="KAK2092005.1"/>
    <property type="molecule type" value="Genomic_DNA"/>
</dbReference>
<reference evidence="2 3" key="1">
    <citation type="submission" date="2023-05" db="EMBL/GenBank/DDBJ databases">
        <title>B98-5 Cell Line De Novo Hybrid Assembly: An Optical Mapping Approach.</title>
        <authorList>
            <person name="Kananen K."/>
            <person name="Auerbach J.A."/>
            <person name="Kautto E."/>
            <person name="Blachly J.S."/>
        </authorList>
    </citation>
    <scope>NUCLEOTIDE SEQUENCE [LARGE SCALE GENOMIC DNA]</scope>
    <source>
        <strain evidence="2">B95-8</strain>
        <tissue evidence="2">Cell line</tissue>
    </source>
</reference>
<gene>
    <name evidence="2" type="ORF">P7K49_028533</name>
</gene>
<accession>A0ABQ9U5H8</accession>
<dbReference type="Proteomes" id="UP001266305">
    <property type="component" value="Unassembled WGS sequence"/>
</dbReference>
<evidence type="ECO:0000313" key="3">
    <source>
        <dbReference type="Proteomes" id="UP001266305"/>
    </source>
</evidence>
<name>A0ABQ9U5H8_SAGOE</name>
<organism evidence="2 3">
    <name type="scientific">Saguinus oedipus</name>
    <name type="common">Cotton-top tamarin</name>
    <name type="synonym">Oedipomidas oedipus</name>
    <dbReference type="NCBI Taxonomy" id="9490"/>
    <lineage>
        <taxon>Eukaryota</taxon>
        <taxon>Metazoa</taxon>
        <taxon>Chordata</taxon>
        <taxon>Craniata</taxon>
        <taxon>Vertebrata</taxon>
        <taxon>Euteleostomi</taxon>
        <taxon>Mammalia</taxon>
        <taxon>Eutheria</taxon>
        <taxon>Euarchontoglires</taxon>
        <taxon>Primates</taxon>
        <taxon>Haplorrhini</taxon>
        <taxon>Platyrrhini</taxon>
        <taxon>Cebidae</taxon>
        <taxon>Callitrichinae</taxon>
        <taxon>Saguinus</taxon>
    </lineage>
</organism>
<feature type="region of interest" description="Disordered" evidence="1">
    <location>
        <begin position="132"/>
        <end position="163"/>
    </location>
</feature>
<keyword evidence="3" id="KW-1185">Reference proteome</keyword>
<evidence type="ECO:0000313" key="2">
    <source>
        <dbReference type="EMBL" id="KAK2092005.1"/>
    </source>
</evidence>
<proteinExistence type="predicted"/>
<comment type="caution">
    <text evidence="2">The sequence shown here is derived from an EMBL/GenBank/DDBJ whole genome shotgun (WGS) entry which is preliminary data.</text>
</comment>
<evidence type="ECO:0000256" key="1">
    <source>
        <dbReference type="SAM" id="MobiDB-lite"/>
    </source>
</evidence>
<protein>
    <submittedName>
        <fullName evidence="2">Uncharacterized protein</fullName>
    </submittedName>
</protein>
<sequence>MATWPALTHDQAESGELLPREVSQLELRMPSCSPMVRPVGCWQPPHPASGEKCPPDDTGSEAGRLGWATLEPGRLCLPLHQSWELQPSHKAQQKSRVLNCKSSPTWDKLTNNTQDAKLPEDASYCQLCEGETRGGLTPGGQLQGTVDPCRPHSSSSEAVGLGN</sequence>